<accession>A0A0Q0U4U9</accession>
<evidence type="ECO:0000313" key="12">
    <source>
        <dbReference type="EMBL" id="ARW20466.1"/>
    </source>
</evidence>
<evidence type="ECO:0000256" key="2">
    <source>
        <dbReference type="ARBA" id="ARBA00012052"/>
    </source>
</evidence>
<evidence type="ECO:0000256" key="1">
    <source>
        <dbReference type="ARBA" id="ARBA00009684"/>
    </source>
</evidence>
<evidence type="ECO:0000313" key="18">
    <source>
        <dbReference type="Proteomes" id="UP001214131"/>
    </source>
</evidence>
<evidence type="ECO:0000313" key="16">
    <source>
        <dbReference type="Proteomes" id="UP000196118"/>
    </source>
</evidence>
<dbReference type="EMBL" id="JADOFV010000003">
    <property type="protein sequence ID" value="MBF7127559.1"/>
    <property type="molecule type" value="Genomic_DNA"/>
</dbReference>
<feature type="active site" evidence="9">
    <location>
        <position position="10"/>
    </location>
</feature>
<evidence type="ECO:0000256" key="6">
    <source>
        <dbReference type="ARBA" id="ARBA00022777"/>
    </source>
</evidence>
<dbReference type="GO" id="GO:0050515">
    <property type="term" value="F:4-(cytidine 5'-diphospho)-2-C-methyl-D-erythritol kinase activity"/>
    <property type="evidence" value="ECO:0007669"/>
    <property type="project" value="UniProtKB-UniRule"/>
</dbReference>
<reference evidence="13" key="2">
    <citation type="submission" date="2019-10" db="EMBL/GenBank/DDBJ databases">
        <authorList>
            <person name="Irmler S."/>
            <person name="Berthoud H."/>
            <person name="Roetschi A."/>
            <person name="Arias E."/>
            <person name="Shani N."/>
            <person name="Wuethrich D."/>
            <person name="Bruggmann R."/>
        </authorList>
    </citation>
    <scope>NUCLEOTIDE SEQUENCE</scope>
    <source>
        <strain evidence="13">FAM13073</strain>
    </source>
</reference>
<dbReference type="SUPFAM" id="SSF55060">
    <property type="entry name" value="GHMP Kinase, C-terminal domain"/>
    <property type="match status" value="1"/>
</dbReference>
<keyword evidence="6 9" id="KW-0418">Kinase</keyword>
<gene>
    <name evidence="9 12" type="primary">ispE</name>
    <name evidence="13" type="ORF">GBO79_05210</name>
    <name evidence="14" type="ORF">ITQ97_07025</name>
    <name evidence="15" type="ORF">PWB86_03325</name>
    <name evidence="12" type="ORF">S100892_01923</name>
</gene>
<comment type="catalytic activity">
    <reaction evidence="9">
        <text>4-CDP-2-C-methyl-D-erythritol + ATP = 4-CDP-2-C-methyl-D-erythritol 2-phosphate + ADP + H(+)</text>
        <dbReference type="Rhea" id="RHEA:18437"/>
        <dbReference type="ChEBI" id="CHEBI:15378"/>
        <dbReference type="ChEBI" id="CHEBI:30616"/>
        <dbReference type="ChEBI" id="CHEBI:57823"/>
        <dbReference type="ChEBI" id="CHEBI:57919"/>
        <dbReference type="ChEBI" id="CHEBI:456216"/>
        <dbReference type="EC" id="2.7.1.148"/>
    </reaction>
</comment>
<name>A0A0Q0U4U9_PEDPE</name>
<keyword evidence="7 9" id="KW-0067">ATP-binding</keyword>
<dbReference type="Proteomes" id="UP000743107">
    <property type="component" value="Unassembled WGS sequence"/>
</dbReference>
<dbReference type="GO" id="GO:0016114">
    <property type="term" value="P:terpenoid biosynthetic process"/>
    <property type="evidence" value="ECO:0007669"/>
    <property type="project" value="UniProtKB-UniRule"/>
</dbReference>
<dbReference type="UniPathway" id="UPA00056">
    <property type="reaction ID" value="UER00094"/>
</dbReference>
<dbReference type="EMBL" id="WENB01000003">
    <property type="protein sequence ID" value="KAF0413355.1"/>
    <property type="molecule type" value="Genomic_DNA"/>
</dbReference>
<dbReference type="Proteomes" id="UP001214131">
    <property type="component" value="Chromosome"/>
</dbReference>
<keyword evidence="5 9" id="KW-0547">Nucleotide-binding</keyword>
<evidence type="ECO:0000259" key="10">
    <source>
        <dbReference type="Pfam" id="PF00288"/>
    </source>
</evidence>
<dbReference type="Gene3D" id="3.30.230.10">
    <property type="match status" value="1"/>
</dbReference>
<accession>A0A8G0ZHG8</accession>
<reference evidence="14" key="5">
    <citation type="submission" date="2020-11" db="EMBL/GenBank/DDBJ databases">
        <title>Antibiotic susceptibility profiles of Pediococcus pentosaceus from various origins and their implications for the safety assessment of strains with food-technology applications.</title>
        <authorList>
            <person name="Shani N."/>
            <person name="Oberhaensli S."/>
            <person name="Arias E."/>
        </authorList>
    </citation>
    <scope>NUCLEOTIDE SEQUENCE</scope>
    <source>
        <strain evidence="14">FAM 19164</strain>
    </source>
</reference>
<dbReference type="InterPro" id="IPR004424">
    <property type="entry name" value="IspE"/>
</dbReference>
<feature type="domain" description="GHMP kinase C-terminal" evidence="11">
    <location>
        <begin position="199"/>
        <end position="274"/>
    </location>
</feature>
<dbReference type="RefSeq" id="WP_002832687.1">
    <property type="nucleotide sequence ID" value="NZ_BEWQ01000006.1"/>
</dbReference>
<dbReference type="Pfam" id="PF08544">
    <property type="entry name" value="GHMP_kinases_C"/>
    <property type="match status" value="1"/>
</dbReference>
<proteinExistence type="inferred from homology"/>
<dbReference type="InterPro" id="IPR006204">
    <property type="entry name" value="GHMP_kinase_N_dom"/>
</dbReference>
<evidence type="ECO:0000313" key="15">
    <source>
        <dbReference type="EMBL" id="WEA57911.1"/>
    </source>
</evidence>
<evidence type="ECO:0000313" key="14">
    <source>
        <dbReference type="EMBL" id="MBF7127559.1"/>
    </source>
</evidence>
<comment type="pathway">
    <text evidence="9">Isoprenoid biosynthesis; isopentenyl diphosphate biosynthesis via DXP pathway; isopentenyl diphosphate from 1-deoxy-D-xylulose 5-phosphate: step 3/6.</text>
</comment>
<feature type="active site" evidence="9">
    <location>
        <position position="137"/>
    </location>
</feature>
<keyword evidence="9" id="KW-0414">Isoprene biosynthesis</keyword>
<evidence type="ECO:0000313" key="13">
    <source>
        <dbReference type="EMBL" id="KAF0413355.1"/>
    </source>
</evidence>
<dbReference type="GO" id="GO:0019288">
    <property type="term" value="P:isopentenyl diphosphate biosynthetic process, methylerythritol 4-phosphate pathway"/>
    <property type="evidence" value="ECO:0007669"/>
    <property type="project" value="UniProtKB-UniRule"/>
</dbReference>
<dbReference type="SMR" id="A0A0Q0U4U9"/>
<evidence type="ECO:0000256" key="4">
    <source>
        <dbReference type="ARBA" id="ARBA00022679"/>
    </source>
</evidence>
<evidence type="ECO:0000256" key="7">
    <source>
        <dbReference type="ARBA" id="ARBA00022840"/>
    </source>
</evidence>
<feature type="binding site" evidence="9">
    <location>
        <begin position="95"/>
        <end position="105"/>
    </location>
    <ligand>
        <name>ATP</name>
        <dbReference type="ChEBI" id="CHEBI:30616"/>
    </ligand>
</feature>
<dbReference type="InterPro" id="IPR013750">
    <property type="entry name" value="GHMP_kinase_C_dom"/>
</dbReference>
<reference evidence="12 16" key="1">
    <citation type="submission" date="2017-05" db="EMBL/GenBank/DDBJ databases">
        <title>Genome sequence of Pediococcus pentosaceus strain SRCM100892.</title>
        <authorList>
            <person name="Cho S.H."/>
        </authorList>
    </citation>
    <scope>NUCLEOTIDE SEQUENCE [LARGE SCALE GENOMIC DNA]</scope>
    <source>
        <strain evidence="12 16">SRCM100892</strain>
    </source>
</reference>
<evidence type="ECO:0000256" key="9">
    <source>
        <dbReference type="HAMAP-Rule" id="MF_00061"/>
    </source>
</evidence>
<evidence type="ECO:0000259" key="11">
    <source>
        <dbReference type="Pfam" id="PF08544"/>
    </source>
</evidence>
<dbReference type="PANTHER" id="PTHR43527:SF2">
    <property type="entry name" value="4-DIPHOSPHOCYTIDYL-2-C-METHYL-D-ERYTHRITOL KINASE, CHLOROPLASTIC"/>
    <property type="match status" value="1"/>
</dbReference>
<dbReference type="HAMAP" id="MF_00061">
    <property type="entry name" value="IspE"/>
    <property type="match status" value="1"/>
</dbReference>
<organism evidence="12 16">
    <name type="scientific">Pediococcus pentosaceus</name>
    <dbReference type="NCBI Taxonomy" id="1255"/>
    <lineage>
        <taxon>Bacteria</taxon>
        <taxon>Bacillati</taxon>
        <taxon>Bacillota</taxon>
        <taxon>Bacilli</taxon>
        <taxon>Lactobacillales</taxon>
        <taxon>Lactobacillaceae</taxon>
        <taxon>Pediococcus</taxon>
    </lineage>
</organism>
<reference evidence="17" key="4">
    <citation type="submission" date="2020-03" db="EMBL/GenBank/DDBJ databases">
        <title>SpeciesPrimer: A bioinformatics pipeline dedicated to the design of qPCR primers for the quantification of bacterial species.</title>
        <authorList>
            <person name="Dreier M."/>
            <person name="Berthoud H."/>
            <person name="Shani N."/>
            <person name="Wechsler D."/>
            <person name="Junier P."/>
        </authorList>
    </citation>
    <scope>NUCLEOTIDE SEQUENCE [LARGE SCALE GENOMIC DNA]</scope>
    <source>
        <strain evidence="17">FAM13073</strain>
    </source>
</reference>
<sequence length="283" mass="31432">MEITEKAPAKLNLFLDTPFNHPDGLPEWNMIMTSVDLADYVKIESIPGKMGIKVRTNTGFLPNDSRNLAYQAARILQEKYHVRAKVIIEIRKHIPVAAGLGGGSSDAAAVLRGLNKLWNLELSLEVLAKIGLEIDSDVPFCVYSRTAHVLGKGEKVIPLKKLPPMWVVIAKPKLSVSTPYILSKIEHKELQHSNIESILDAIEREDYTDICRYMGNVLEQVTGKEHPEVLKIKNRIKQYGADAAQMSGTGPTVFGVASKSSRAKHIVNSLKGFCHEVYLVRIL</sequence>
<comment type="function">
    <text evidence="9">Catalyzes the phosphorylation of the position 2 hydroxy group of 4-diphosphocytidyl-2C-methyl-D-erythritol.</text>
</comment>
<dbReference type="InterPro" id="IPR036554">
    <property type="entry name" value="GHMP_kinase_C_sf"/>
</dbReference>
<dbReference type="PIRSF" id="PIRSF010376">
    <property type="entry name" value="IspE"/>
    <property type="match status" value="1"/>
</dbReference>
<dbReference type="OMA" id="RWPSPAK"/>
<feature type="domain" description="GHMP kinase N-terminal" evidence="10">
    <location>
        <begin position="67"/>
        <end position="144"/>
    </location>
</feature>
<dbReference type="GeneID" id="33061718"/>
<dbReference type="EMBL" id="CP021474">
    <property type="protein sequence ID" value="ARW20466.1"/>
    <property type="molecule type" value="Genomic_DNA"/>
</dbReference>
<dbReference type="PANTHER" id="PTHR43527">
    <property type="entry name" value="4-DIPHOSPHOCYTIDYL-2-C-METHYL-D-ERYTHRITOL KINASE, CHLOROPLASTIC"/>
    <property type="match status" value="1"/>
</dbReference>
<evidence type="ECO:0000256" key="5">
    <source>
        <dbReference type="ARBA" id="ARBA00022741"/>
    </source>
</evidence>
<dbReference type="InterPro" id="IPR020568">
    <property type="entry name" value="Ribosomal_Su5_D2-typ_SF"/>
</dbReference>
<comment type="similarity">
    <text evidence="1 9">Belongs to the GHMP kinase family. IspE subfamily.</text>
</comment>
<dbReference type="GO" id="GO:0005524">
    <property type="term" value="F:ATP binding"/>
    <property type="evidence" value="ECO:0007669"/>
    <property type="project" value="UniProtKB-UniRule"/>
</dbReference>
<dbReference type="SUPFAM" id="SSF54211">
    <property type="entry name" value="Ribosomal protein S5 domain 2-like"/>
    <property type="match status" value="1"/>
</dbReference>
<dbReference type="InterPro" id="IPR014721">
    <property type="entry name" value="Ribsml_uS5_D2-typ_fold_subgr"/>
</dbReference>
<evidence type="ECO:0000256" key="8">
    <source>
        <dbReference type="ARBA" id="ARBA00032554"/>
    </source>
</evidence>
<dbReference type="Proteomes" id="UP000196118">
    <property type="component" value="Chromosome"/>
</dbReference>
<protein>
    <recommendedName>
        <fullName evidence="3 9">4-diphosphocytidyl-2-C-methyl-D-erythritol kinase</fullName>
        <shortName evidence="9">CMK</shortName>
        <ecNumber evidence="2 9">2.7.1.148</ecNumber>
    </recommendedName>
    <alternativeName>
        <fullName evidence="8 9">4-(cytidine-5'-diphospho)-2-C-methyl-D-erythritol kinase</fullName>
    </alternativeName>
</protein>
<keyword evidence="4 9" id="KW-0808">Transferase</keyword>
<dbReference type="EC" id="2.7.1.148" evidence="2 9"/>
<dbReference type="Proteomes" id="UP000472573">
    <property type="component" value="Unassembled WGS sequence"/>
</dbReference>
<keyword evidence="17" id="KW-1185">Reference proteome</keyword>
<evidence type="ECO:0000313" key="17">
    <source>
        <dbReference type="Proteomes" id="UP000472573"/>
    </source>
</evidence>
<dbReference type="NCBIfam" id="TIGR00154">
    <property type="entry name" value="ispE"/>
    <property type="match status" value="1"/>
</dbReference>
<reference evidence="13" key="3">
    <citation type="submission" date="2019-12" db="EMBL/GenBank/DDBJ databases">
        <title>SpeciesPrimer: A bioinformatics pipeline dedicated to the design of qPCR primers for the quantification of bacterial species.</title>
        <authorList>
            <person name="Dreier M."/>
            <person name="Berthoud H."/>
            <person name="Shani N."/>
            <person name="Wechsler D."/>
            <person name="Junier P."/>
        </authorList>
    </citation>
    <scope>NUCLEOTIDE SEQUENCE</scope>
    <source>
        <strain evidence="13">FAM13073</strain>
    </source>
</reference>
<dbReference type="EMBL" id="CP118739">
    <property type="protein sequence ID" value="WEA57911.1"/>
    <property type="molecule type" value="Genomic_DNA"/>
</dbReference>
<dbReference type="Gene3D" id="3.30.70.890">
    <property type="entry name" value="GHMP kinase, C-terminal domain"/>
    <property type="match status" value="1"/>
</dbReference>
<reference evidence="15 18" key="6">
    <citation type="submission" date="2023-02" db="EMBL/GenBank/DDBJ databases">
        <title>Comparative genomics and fermentation flavor characterization of five lactic acid bacteria reveal flavor biosynthesis metabolic pathways in fermented muskmelon puree.</title>
        <authorList>
            <person name="Yuan L."/>
            <person name="Li M."/>
            <person name="Xu X."/>
            <person name="Lao F."/>
            <person name="Wu J."/>
        </authorList>
    </citation>
    <scope>NUCLEOTIDE SEQUENCE [LARGE SCALE GENOMIC DNA]</scope>
    <source>
        <strain evidence="15 18">Ca-4</strain>
    </source>
</reference>
<evidence type="ECO:0000256" key="3">
    <source>
        <dbReference type="ARBA" id="ARBA00017473"/>
    </source>
</evidence>
<dbReference type="Pfam" id="PF00288">
    <property type="entry name" value="GHMP_kinases_N"/>
    <property type="match status" value="1"/>
</dbReference>
<dbReference type="AlphaFoldDB" id="A0A0Q0U4U9"/>